<keyword evidence="3" id="KW-1185">Reference proteome</keyword>
<proteinExistence type="predicted"/>
<protein>
    <recommendedName>
        <fullName evidence="1">5-hmdU DNA kinase helical domain-containing protein</fullName>
    </recommendedName>
</protein>
<reference evidence="2 3" key="1">
    <citation type="submission" date="2018-04" db="EMBL/GenBank/DDBJ databases">
        <title>Sphingobacterium cortibacter sp. nov.</title>
        <authorList>
            <person name="Li Y."/>
        </authorList>
    </citation>
    <scope>NUCLEOTIDE SEQUENCE [LARGE SCALE GENOMIC DNA]</scope>
    <source>
        <strain evidence="2 3">2c-3</strain>
    </source>
</reference>
<dbReference type="AlphaFoldDB" id="A0A2T8HH12"/>
<dbReference type="OrthoDB" id="3333864at2"/>
<name>A0A2T8HH12_9SPHI</name>
<comment type="caution">
    <text evidence="2">The sequence shown here is derived from an EMBL/GenBank/DDBJ whole genome shotgun (WGS) entry which is preliminary data.</text>
</comment>
<accession>A0A2T8HH12</accession>
<evidence type="ECO:0000313" key="3">
    <source>
        <dbReference type="Proteomes" id="UP000245627"/>
    </source>
</evidence>
<dbReference type="EMBL" id="QDKG01000004">
    <property type="protein sequence ID" value="PVH24726.1"/>
    <property type="molecule type" value="Genomic_DNA"/>
</dbReference>
<evidence type="ECO:0000313" key="2">
    <source>
        <dbReference type="EMBL" id="PVH24726.1"/>
    </source>
</evidence>
<dbReference type="Pfam" id="PF18723">
    <property type="entry name" value="HMUDK_hel"/>
    <property type="match status" value="1"/>
</dbReference>
<dbReference type="InterPro" id="IPR040684">
    <property type="entry name" value="HMUDK_hel"/>
</dbReference>
<gene>
    <name evidence="2" type="ORF">DC487_11390</name>
</gene>
<sequence length="342" mass="40341">MKDIYIKKQLPTASKVLDTYWKFACERQNIFFKRISRKSVLTNDEILIKHKFTNAYRASDRVSQYLIKNVIRYHNQNHEDTLFRILLFKLFNKISTWELLESELGDLTWREYSFDKYNNILLEAMKAKEAIYSGAYIMASGKSYFGYQKKHENHLRLLEHIVKSGFLTKLQGAKSMEDVFHLLLSFPTIGTFLAYQYTIDLNYSELINFSEMDFVYPGPGAKDGIKKCFTNFGDYTESDIIRYVTDIQYEEFDRLGVTFCDLWGRSLQLIDCQNLFCETDKYARVAHPEITGISNRMRIKQIYSKNYSDIEYYYPPKWGINHKIPLSDGKTNKNNLITSRSM</sequence>
<dbReference type="Proteomes" id="UP000245627">
    <property type="component" value="Unassembled WGS sequence"/>
</dbReference>
<dbReference type="RefSeq" id="WP_116776110.1">
    <property type="nucleotide sequence ID" value="NZ_QDKG01000004.1"/>
</dbReference>
<evidence type="ECO:0000259" key="1">
    <source>
        <dbReference type="Pfam" id="PF18723"/>
    </source>
</evidence>
<organism evidence="2 3">
    <name type="scientific">Sphingobacterium corticibacter</name>
    <dbReference type="NCBI Taxonomy" id="2171749"/>
    <lineage>
        <taxon>Bacteria</taxon>
        <taxon>Pseudomonadati</taxon>
        <taxon>Bacteroidota</taxon>
        <taxon>Sphingobacteriia</taxon>
        <taxon>Sphingobacteriales</taxon>
        <taxon>Sphingobacteriaceae</taxon>
        <taxon>Sphingobacterium</taxon>
    </lineage>
</organism>
<feature type="domain" description="5-hmdU DNA kinase helical" evidence="1">
    <location>
        <begin position="15"/>
        <end position="291"/>
    </location>
</feature>